<organism evidence="2 3">
    <name type="scientific">Reichenbachiella agariperforans</name>
    <dbReference type="NCBI Taxonomy" id="156994"/>
    <lineage>
        <taxon>Bacteria</taxon>
        <taxon>Pseudomonadati</taxon>
        <taxon>Bacteroidota</taxon>
        <taxon>Cytophagia</taxon>
        <taxon>Cytophagales</taxon>
        <taxon>Reichenbachiellaceae</taxon>
        <taxon>Reichenbachiella</taxon>
    </lineage>
</organism>
<evidence type="ECO:0000313" key="2">
    <source>
        <dbReference type="EMBL" id="SHJ53118.1"/>
    </source>
</evidence>
<dbReference type="EMBL" id="FRAA01000001">
    <property type="protein sequence ID" value="SHJ53118.1"/>
    <property type="molecule type" value="Genomic_DNA"/>
</dbReference>
<feature type="transmembrane region" description="Helical" evidence="1">
    <location>
        <begin position="21"/>
        <end position="39"/>
    </location>
</feature>
<feature type="transmembrane region" description="Helical" evidence="1">
    <location>
        <begin position="69"/>
        <end position="86"/>
    </location>
</feature>
<evidence type="ECO:0000256" key="1">
    <source>
        <dbReference type="SAM" id="Phobius"/>
    </source>
</evidence>
<proteinExistence type="predicted"/>
<feature type="transmembrane region" description="Helical" evidence="1">
    <location>
        <begin position="124"/>
        <end position="146"/>
    </location>
</feature>
<keyword evidence="1" id="KW-1133">Transmembrane helix</keyword>
<dbReference type="AlphaFoldDB" id="A0A1M6K2H6"/>
<dbReference type="Proteomes" id="UP000184474">
    <property type="component" value="Unassembled WGS sequence"/>
</dbReference>
<accession>A0A1M6K2H6</accession>
<dbReference type="STRING" id="156994.SAMN04488028_101419"/>
<evidence type="ECO:0000313" key="3">
    <source>
        <dbReference type="Proteomes" id="UP000184474"/>
    </source>
</evidence>
<dbReference type="RefSeq" id="WP_073118986.1">
    <property type="nucleotide sequence ID" value="NZ_FRAA01000001.1"/>
</dbReference>
<keyword evidence="1" id="KW-0812">Transmembrane</keyword>
<reference evidence="3" key="1">
    <citation type="submission" date="2016-11" db="EMBL/GenBank/DDBJ databases">
        <authorList>
            <person name="Varghese N."/>
            <person name="Submissions S."/>
        </authorList>
    </citation>
    <scope>NUCLEOTIDE SEQUENCE [LARGE SCALE GENOMIC DNA]</scope>
    <source>
        <strain evidence="3">DSM 26134</strain>
    </source>
</reference>
<sequence>MSVKELSNQIDLRLSDLSERYGMMLLESSIGLVYVWFGALKFPSGLSPAEVLAADTMDILTFHLLDKQGLLWGLASIEVLMGLLLLCRIQSKWVVLALLLHMLGTLSPVVLFPEVVFDRPPFGFSIVGQYIMKNVIIIAAALVIYAKKVNR</sequence>
<keyword evidence="1" id="KW-0472">Membrane</keyword>
<feature type="transmembrane region" description="Helical" evidence="1">
    <location>
        <begin position="93"/>
        <end position="112"/>
    </location>
</feature>
<gene>
    <name evidence="2" type="ORF">SAMN04488028_101419</name>
</gene>
<keyword evidence="3" id="KW-1185">Reference proteome</keyword>
<name>A0A1M6K2H6_REIAG</name>
<protein>
    <submittedName>
        <fullName evidence="2">Uncharacterized membrane protein YkgB</fullName>
    </submittedName>
</protein>